<proteinExistence type="predicted"/>
<dbReference type="Pfam" id="PF02338">
    <property type="entry name" value="OTU"/>
    <property type="match status" value="1"/>
</dbReference>
<dbReference type="GO" id="GO:0016579">
    <property type="term" value="P:protein deubiquitination"/>
    <property type="evidence" value="ECO:0007669"/>
    <property type="project" value="TreeGrafter"/>
</dbReference>
<dbReference type="InterPro" id="IPR038765">
    <property type="entry name" value="Papain-like_cys_pep_sf"/>
</dbReference>
<evidence type="ECO:0000256" key="1">
    <source>
        <dbReference type="SAM" id="MobiDB-lite"/>
    </source>
</evidence>
<dbReference type="MEROPS" id="C85.002"/>
<feature type="compositionally biased region" description="Low complexity" evidence="1">
    <location>
        <begin position="418"/>
        <end position="431"/>
    </location>
</feature>
<keyword evidence="4" id="KW-1185">Reference proteome</keyword>
<feature type="region of interest" description="Disordered" evidence="1">
    <location>
        <begin position="398"/>
        <end position="432"/>
    </location>
</feature>
<dbReference type="InterPro" id="IPR050704">
    <property type="entry name" value="Peptidase_C85-like"/>
</dbReference>
<dbReference type="InterPro" id="IPR003323">
    <property type="entry name" value="OTU_dom"/>
</dbReference>
<dbReference type="InterPro" id="IPR049770">
    <property type="entry name" value="OTU_Tudor"/>
</dbReference>
<dbReference type="InParanoid" id="E1ZYC3"/>
<dbReference type="InterPro" id="IPR049769">
    <property type="entry name" value="OTU_OTU"/>
</dbReference>
<feature type="compositionally biased region" description="Polar residues" evidence="1">
    <location>
        <begin position="710"/>
        <end position="724"/>
    </location>
</feature>
<feature type="compositionally biased region" description="Polar residues" evidence="1">
    <location>
        <begin position="656"/>
        <end position="673"/>
    </location>
</feature>
<dbReference type="PROSITE" id="PS50802">
    <property type="entry name" value="OTU"/>
    <property type="match status" value="1"/>
</dbReference>
<dbReference type="SUPFAM" id="SSF54001">
    <property type="entry name" value="Cysteine proteinases"/>
    <property type="match status" value="1"/>
</dbReference>
<protein>
    <submittedName>
        <fullName evidence="3">OTU domain-containing protein 4</fullName>
    </submittedName>
</protein>
<dbReference type="AlphaFoldDB" id="E1ZYC3"/>
<dbReference type="OMA" id="DYYLKEM"/>
<organism evidence="4">
    <name type="scientific">Camponotus floridanus</name>
    <name type="common">Florida carpenter ant</name>
    <dbReference type="NCBI Taxonomy" id="104421"/>
    <lineage>
        <taxon>Eukaryota</taxon>
        <taxon>Metazoa</taxon>
        <taxon>Ecdysozoa</taxon>
        <taxon>Arthropoda</taxon>
        <taxon>Hexapoda</taxon>
        <taxon>Insecta</taxon>
        <taxon>Pterygota</taxon>
        <taxon>Neoptera</taxon>
        <taxon>Endopterygota</taxon>
        <taxon>Hymenoptera</taxon>
        <taxon>Apocrita</taxon>
        <taxon>Aculeata</taxon>
        <taxon>Formicoidea</taxon>
        <taxon>Formicidae</taxon>
        <taxon>Formicinae</taxon>
        <taxon>Camponotus</taxon>
    </lineage>
</organism>
<dbReference type="PANTHER" id="PTHR12419">
    <property type="entry name" value="OTU DOMAIN CONTAINING PROTEIN"/>
    <property type="match status" value="1"/>
</dbReference>
<evidence type="ECO:0000313" key="4">
    <source>
        <dbReference type="Proteomes" id="UP000000311"/>
    </source>
</evidence>
<dbReference type="CDD" id="cd22753">
    <property type="entry name" value="OTU_ALG13-like"/>
    <property type="match status" value="1"/>
</dbReference>
<name>E1ZYC3_CAMFO</name>
<dbReference type="STRING" id="104421.E1ZYC3"/>
<sequence>MSKRTLEPVDQWLAKEGYFRKPTPRDPTCLFRAISEQVYHTQHYHLRVRKECTDFMIKRKHLFMNTMTSFDYYLKEMQCFTEWGGPNEIRAMSLLYKRDIIIFVSEKQICENVTNNGFKKGVILLCHTEPKQYEPVYPMAFVQSAAYCQSIVYEVVYRYLYQMPNIKTVADKMLNNRNTAFRHDRFFQKGNLDIREQLIEDLYKKVKNEHSDTDEVQSDWKGIPPIPYKVAKALAPDYYRNIELDIWHELKREVKSAGWNRYNSNELQVGGKCLIEISINDLEQCDRNNNKSLRSNPSDHGGENNKIEQQKLKQGPLWLHGYIQEMHTNREPVLVFIKDLGEKKFVPYDALKPLPVVRKNKQKNWVAVNRTHSVNSDSSRRWNKSYNSFSRKKKGTLSMVHGTTSNPNKNIIIKDDNNNNNNDSDNINNINQTKIDERNDELSTIDQCQTENQSLGDRATNEETNSLPVMVALNNSQSTASNSVAQKGEEHKKVVYRKMNNTARNKTEKYNPRNGFQNSCTKLKMSDENYCSPCNANQQINMNGNPNVSYVVSDNAYPVYPYMSGNFGEHNQMDHSFASNFFCNLHLLHLEDSFRTLSPTYYGPMMYGPGHHGMQPLGAPSGNAHVPSMPEEMEHLANGMQNCSLTYSEGPAANDDISNTSHRSISGAQNARQPKQELKSLNGKDPLYQVGQKGKQSGTAKGTGNKARNRQQNRGSMYSTQHSGQQYGTSMMNTAYDTCRNDAHVVQHGRSWDPLLQHLAPNGPNAYASPQYVPPPGVFPSPIPYQEMPSHYTTNDGILGNPSPYYPAGNGSYVPMPPYLPPQHIDVTENATMPSYPQHVYSPSENPYSSNQQPTASQPMLYSQPVMYPQPMQYHALLPPHVQEQWNPMLGPQPYIQCAAPNPPQVTQIVEPSSNGQCTTSKGSL</sequence>
<dbReference type="Gene3D" id="3.90.70.80">
    <property type="match status" value="1"/>
</dbReference>
<evidence type="ECO:0000259" key="2">
    <source>
        <dbReference type="PROSITE" id="PS50802"/>
    </source>
</evidence>
<evidence type="ECO:0000313" key="3">
    <source>
        <dbReference type="EMBL" id="EFN73822.1"/>
    </source>
</evidence>
<gene>
    <name evidence="3" type="ORF">EAG_06464</name>
</gene>
<dbReference type="CDD" id="cd20380">
    <property type="entry name" value="Tudor_TDRD13-like"/>
    <property type="match status" value="1"/>
</dbReference>
<dbReference type="Proteomes" id="UP000000311">
    <property type="component" value="Unassembled WGS sequence"/>
</dbReference>
<accession>E1ZYC3</accession>
<dbReference type="PANTHER" id="PTHR12419:SF10">
    <property type="entry name" value="DEUBIQUITINASE OTUD6B"/>
    <property type="match status" value="1"/>
</dbReference>
<feature type="region of interest" description="Disordered" evidence="1">
    <location>
        <begin position="644"/>
        <end position="724"/>
    </location>
</feature>
<dbReference type="GO" id="GO:0004843">
    <property type="term" value="F:cysteine-type deubiquitinase activity"/>
    <property type="evidence" value="ECO:0007669"/>
    <property type="project" value="TreeGrafter"/>
</dbReference>
<reference evidence="3 4" key="1">
    <citation type="journal article" date="2010" name="Science">
        <title>Genomic comparison of the ants Camponotus floridanus and Harpegnathos saltator.</title>
        <authorList>
            <person name="Bonasio R."/>
            <person name="Zhang G."/>
            <person name="Ye C."/>
            <person name="Mutti N.S."/>
            <person name="Fang X."/>
            <person name="Qin N."/>
            <person name="Donahue G."/>
            <person name="Yang P."/>
            <person name="Li Q."/>
            <person name="Li C."/>
            <person name="Zhang P."/>
            <person name="Huang Z."/>
            <person name="Berger S.L."/>
            <person name="Reinberg D."/>
            <person name="Wang J."/>
            <person name="Liebig J."/>
        </authorList>
    </citation>
    <scope>NUCLEOTIDE SEQUENCE [LARGE SCALE GENOMIC DNA]</scope>
    <source>
        <strain evidence="4">C129</strain>
    </source>
</reference>
<dbReference type="OrthoDB" id="10017659at2759"/>
<dbReference type="EMBL" id="GL435204">
    <property type="protein sequence ID" value="EFN73822.1"/>
    <property type="molecule type" value="Genomic_DNA"/>
</dbReference>
<feature type="domain" description="OTU" evidence="2">
    <location>
        <begin position="18"/>
        <end position="139"/>
    </location>
</feature>